<dbReference type="InterPro" id="IPR036477">
    <property type="entry name" value="Formyl_transf_N_sf"/>
</dbReference>
<feature type="region of interest" description="Disordered" evidence="5">
    <location>
        <begin position="1"/>
        <end position="23"/>
    </location>
</feature>
<dbReference type="EC" id="3.5.1.10" evidence="3 4"/>
<dbReference type="GO" id="GO:0006189">
    <property type="term" value="P:'de novo' IMP biosynthetic process"/>
    <property type="evidence" value="ECO:0007669"/>
    <property type="project" value="UniProtKB-UniRule"/>
</dbReference>
<keyword evidence="1 3" id="KW-0554">One-carbon metabolism</keyword>
<keyword evidence="8" id="KW-1185">Reference proteome</keyword>
<dbReference type="PANTHER" id="PTHR42706:SF1">
    <property type="entry name" value="FORMYLTETRAHYDROFOLATE DEFORMYLASE 2, MITOCHONDRIAL"/>
    <property type="match status" value="1"/>
</dbReference>
<comment type="similarity">
    <text evidence="3">Belongs to the PurU family.</text>
</comment>
<comment type="caution">
    <text evidence="7">The sequence shown here is derived from an EMBL/GenBank/DDBJ whole genome shotgun (WGS) entry which is preliminary data.</text>
</comment>
<dbReference type="InterPro" id="IPR002912">
    <property type="entry name" value="ACT_dom"/>
</dbReference>
<dbReference type="InterPro" id="IPR044074">
    <property type="entry name" value="PurU_ACT"/>
</dbReference>
<dbReference type="UniPathway" id="UPA00074">
    <property type="reaction ID" value="UER00170"/>
</dbReference>
<sequence length="309" mass="33972">MEDSATTVAPLPDGVRDGSPVGRSSTADVGRLLMSCQDGPGIVAAATSFLHARGANIAQSDQDTTDAEGGSFFQRIEFHLPGLIERLPVLEREFADEVAARFGMSFEIRTAEIPKRVALFVSKVDHCLLDLIWRWRRGELPIDIVQVVSNHPDLHDDVAAFDIPFTHIPVTRETKAAAEDEQLALLDGRVDLVVLARYMQILSGDFLKRLGVPAINIHHSFLPAFAGASPYVQAKHRGVKLVGATAHYVTEDLDEGPIIEQDVARVSHRLTAREISRRGADIERIVLARAVAWHCDDRVLLHGNTTIVF</sequence>
<dbReference type="GO" id="GO:0006730">
    <property type="term" value="P:one-carbon metabolic process"/>
    <property type="evidence" value="ECO:0007669"/>
    <property type="project" value="UniProtKB-KW"/>
</dbReference>
<dbReference type="CDD" id="cd04875">
    <property type="entry name" value="ACT_F4HF-DF"/>
    <property type="match status" value="1"/>
</dbReference>
<comment type="catalytic activity">
    <reaction evidence="3">
        <text>(6R)-10-formyltetrahydrofolate + H2O = (6S)-5,6,7,8-tetrahydrofolate + formate + H(+)</text>
        <dbReference type="Rhea" id="RHEA:19833"/>
        <dbReference type="ChEBI" id="CHEBI:15377"/>
        <dbReference type="ChEBI" id="CHEBI:15378"/>
        <dbReference type="ChEBI" id="CHEBI:15740"/>
        <dbReference type="ChEBI" id="CHEBI:57453"/>
        <dbReference type="ChEBI" id="CHEBI:195366"/>
        <dbReference type="EC" id="3.5.1.10"/>
    </reaction>
</comment>
<name>A0A1Y2MSM6_PSEAH</name>
<dbReference type="SUPFAM" id="SSF55021">
    <property type="entry name" value="ACT-like"/>
    <property type="match status" value="1"/>
</dbReference>
<comment type="pathway">
    <text evidence="3">Purine metabolism; IMP biosynthesis via de novo pathway; formate from 10-formyl-5,6,7,8-tetrahydrofolate: step 1/1.</text>
</comment>
<reference evidence="7 8" key="1">
    <citation type="submission" date="2016-09" db="EMBL/GenBank/DDBJ databases">
        <title>Pseudonocardia autotrophica DSM535, a candidate organism with high potential of specific P450 cytochromes.</title>
        <authorList>
            <person name="Grumaz C."/>
            <person name="Vainshtein Y."/>
            <person name="Kirstahler P."/>
            <person name="Sohn K."/>
        </authorList>
    </citation>
    <scope>NUCLEOTIDE SEQUENCE [LARGE SCALE GENOMIC DNA]</scope>
    <source>
        <strain evidence="7 8">DSM 535</strain>
    </source>
</reference>
<dbReference type="PIRSF" id="PIRSF036480">
    <property type="entry name" value="FormyFH4_hydr"/>
    <property type="match status" value="1"/>
</dbReference>
<dbReference type="InterPro" id="IPR002376">
    <property type="entry name" value="Formyl_transf_N"/>
</dbReference>
<dbReference type="NCBIfam" id="NF004684">
    <property type="entry name" value="PRK06027.1"/>
    <property type="match status" value="1"/>
</dbReference>
<dbReference type="Proteomes" id="UP000194360">
    <property type="component" value="Unassembled WGS sequence"/>
</dbReference>
<dbReference type="RefSeq" id="WP_085914766.1">
    <property type="nucleotide sequence ID" value="NZ_AP018920.1"/>
</dbReference>
<dbReference type="AlphaFoldDB" id="A0A1Y2MSM6"/>
<evidence type="ECO:0000256" key="2">
    <source>
        <dbReference type="ARBA" id="ARBA00022801"/>
    </source>
</evidence>
<dbReference type="NCBIfam" id="TIGR00655">
    <property type="entry name" value="PurU"/>
    <property type="match status" value="1"/>
</dbReference>
<comment type="function">
    <text evidence="3">Catalyzes the hydrolysis of 10-formyltetrahydrofolate (formyl-FH4) to formate and tetrahydrofolate (FH4).</text>
</comment>
<dbReference type="PANTHER" id="PTHR42706">
    <property type="entry name" value="FORMYLTETRAHYDROFOLATE DEFORMYLASE"/>
    <property type="match status" value="1"/>
</dbReference>
<dbReference type="Gene3D" id="3.30.70.260">
    <property type="match status" value="1"/>
</dbReference>
<dbReference type="InterPro" id="IPR045865">
    <property type="entry name" value="ACT-like_dom_sf"/>
</dbReference>
<dbReference type="SUPFAM" id="SSF53328">
    <property type="entry name" value="Formyltransferase"/>
    <property type="match status" value="1"/>
</dbReference>
<dbReference type="Pfam" id="PF00551">
    <property type="entry name" value="Formyl_trans_N"/>
    <property type="match status" value="1"/>
</dbReference>
<dbReference type="InterPro" id="IPR004810">
    <property type="entry name" value="PurU"/>
</dbReference>
<evidence type="ECO:0000256" key="3">
    <source>
        <dbReference type="HAMAP-Rule" id="MF_01927"/>
    </source>
</evidence>
<proteinExistence type="inferred from homology"/>
<dbReference type="STRING" id="2074.BG845_04548"/>
<gene>
    <name evidence="7" type="primary">purU_5</name>
    <name evidence="3" type="synonym">purU</name>
    <name evidence="7" type="ORF">BG845_04548</name>
</gene>
<keyword evidence="2 3" id="KW-0378">Hydrolase</keyword>
<evidence type="ECO:0000313" key="8">
    <source>
        <dbReference type="Proteomes" id="UP000194360"/>
    </source>
</evidence>
<dbReference type="Gene3D" id="3.40.50.170">
    <property type="entry name" value="Formyl transferase, N-terminal domain"/>
    <property type="match status" value="1"/>
</dbReference>
<evidence type="ECO:0000259" key="6">
    <source>
        <dbReference type="PROSITE" id="PS51671"/>
    </source>
</evidence>
<evidence type="ECO:0000256" key="1">
    <source>
        <dbReference type="ARBA" id="ARBA00022563"/>
    </source>
</evidence>
<feature type="active site" evidence="3">
    <location>
        <position position="254"/>
    </location>
</feature>
<dbReference type="InterPro" id="IPR041729">
    <property type="entry name" value="Formyl-FH4-Hydrolase_C"/>
</dbReference>
<dbReference type="GO" id="GO:0008864">
    <property type="term" value="F:formyltetrahydrofolate deformylase activity"/>
    <property type="evidence" value="ECO:0007669"/>
    <property type="project" value="UniProtKB-UniRule"/>
</dbReference>
<protein>
    <recommendedName>
        <fullName evidence="3 4">Formyltetrahydrofolate deformylase</fullName>
        <ecNumber evidence="3 4">3.5.1.10</ecNumber>
    </recommendedName>
    <alternativeName>
        <fullName evidence="3">Formyl-FH(4) hydrolase</fullName>
    </alternativeName>
</protein>
<dbReference type="PROSITE" id="PS51671">
    <property type="entry name" value="ACT"/>
    <property type="match status" value="1"/>
</dbReference>
<feature type="domain" description="ACT" evidence="6">
    <location>
        <begin position="31"/>
        <end position="116"/>
    </location>
</feature>
<dbReference type="OrthoDB" id="9806170at2"/>
<dbReference type="HAMAP" id="MF_01927">
    <property type="entry name" value="PurU"/>
    <property type="match status" value="1"/>
</dbReference>
<accession>A0A1Y2MSM6</accession>
<dbReference type="CDD" id="cd08648">
    <property type="entry name" value="FMT_core_Formyl-FH4-Hydrolase_C"/>
    <property type="match status" value="1"/>
</dbReference>
<dbReference type="PRINTS" id="PR01575">
    <property type="entry name" value="FFH4HYDRLASE"/>
</dbReference>
<dbReference type="EMBL" id="MIGB01000028">
    <property type="protein sequence ID" value="OSY37727.1"/>
    <property type="molecule type" value="Genomic_DNA"/>
</dbReference>
<evidence type="ECO:0000256" key="5">
    <source>
        <dbReference type="SAM" id="MobiDB-lite"/>
    </source>
</evidence>
<organism evidence="7 8">
    <name type="scientific">Pseudonocardia autotrophica</name>
    <name type="common">Amycolata autotrophica</name>
    <name type="synonym">Nocardia autotrophica</name>
    <dbReference type="NCBI Taxonomy" id="2074"/>
    <lineage>
        <taxon>Bacteria</taxon>
        <taxon>Bacillati</taxon>
        <taxon>Actinomycetota</taxon>
        <taxon>Actinomycetes</taxon>
        <taxon>Pseudonocardiales</taxon>
        <taxon>Pseudonocardiaceae</taxon>
        <taxon>Pseudonocardia</taxon>
    </lineage>
</organism>
<keyword evidence="3" id="KW-0658">Purine biosynthesis</keyword>
<evidence type="ECO:0000313" key="7">
    <source>
        <dbReference type="EMBL" id="OSY37727.1"/>
    </source>
</evidence>
<evidence type="ECO:0000256" key="4">
    <source>
        <dbReference type="NCBIfam" id="TIGR00655"/>
    </source>
</evidence>